<accession>A0A9D2HJ08</accession>
<feature type="domain" description="DUF5724" evidence="3">
    <location>
        <begin position="49"/>
        <end position="1304"/>
    </location>
</feature>
<keyword evidence="1" id="KW-0175">Coiled coil</keyword>
<dbReference type="Proteomes" id="UP000823900">
    <property type="component" value="Unassembled WGS sequence"/>
</dbReference>
<dbReference type="InterPro" id="IPR025406">
    <property type="entry name" value="DUF4132"/>
</dbReference>
<dbReference type="Pfam" id="PF13569">
    <property type="entry name" value="DUF4132"/>
    <property type="match status" value="1"/>
</dbReference>
<reference evidence="5" key="1">
    <citation type="journal article" date="2021" name="PeerJ">
        <title>Extensive microbial diversity within the chicken gut microbiome revealed by metagenomics and culture.</title>
        <authorList>
            <person name="Gilroy R."/>
            <person name="Ravi A."/>
            <person name="Getino M."/>
            <person name="Pursley I."/>
            <person name="Horton D.L."/>
            <person name="Alikhan N.F."/>
            <person name="Baker D."/>
            <person name="Gharbi K."/>
            <person name="Hall N."/>
            <person name="Watson M."/>
            <person name="Adriaenssens E.M."/>
            <person name="Foster-Nyarko E."/>
            <person name="Jarju S."/>
            <person name="Secka A."/>
            <person name="Antonio M."/>
            <person name="Oren A."/>
            <person name="Chaudhuri R.R."/>
            <person name="La Ragione R."/>
            <person name="Hildebrand F."/>
            <person name="Pallen M.J."/>
        </authorList>
    </citation>
    <scope>NUCLEOTIDE SEQUENCE</scope>
    <source>
        <strain evidence="5">CHK178-16964</strain>
    </source>
</reference>
<dbReference type="EMBL" id="DWZA01000101">
    <property type="protein sequence ID" value="HJA72291.1"/>
    <property type="molecule type" value="Genomic_DNA"/>
</dbReference>
<proteinExistence type="predicted"/>
<comment type="caution">
    <text evidence="5">The sequence shown here is derived from an EMBL/GenBank/DDBJ whole genome shotgun (WGS) entry which is preliminary data.</text>
</comment>
<evidence type="ECO:0000313" key="5">
    <source>
        <dbReference type="EMBL" id="HJA72291.1"/>
    </source>
</evidence>
<reference evidence="5" key="2">
    <citation type="submission" date="2021-04" db="EMBL/GenBank/DDBJ databases">
        <authorList>
            <person name="Gilroy R."/>
        </authorList>
    </citation>
    <scope>NUCLEOTIDE SEQUENCE</scope>
    <source>
        <strain evidence="5">CHK178-16964</strain>
    </source>
</reference>
<organism evidence="5 6">
    <name type="scientific">Candidatus Lachnoclostridium stercoravium</name>
    <dbReference type="NCBI Taxonomy" id="2838633"/>
    <lineage>
        <taxon>Bacteria</taxon>
        <taxon>Bacillati</taxon>
        <taxon>Bacillota</taxon>
        <taxon>Clostridia</taxon>
        <taxon>Lachnospirales</taxon>
        <taxon>Lachnospiraceae</taxon>
    </lineage>
</organism>
<feature type="domain" description="DUF7737" evidence="4">
    <location>
        <begin position="1614"/>
        <end position="1715"/>
    </location>
</feature>
<dbReference type="InterPro" id="IPR043782">
    <property type="entry name" value="DUF5724"/>
</dbReference>
<dbReference type="Pfam" id="PF18991">
    <property type="entry name" value="DUF5724"/>
    <property type="match status" value="1"/>
</dbReference>
<dbReference type="InterPro" id="IPR056639">
    <property type="entry name" value="DUF7737"/>
</dbReference>
<dbReference type="Pfam" id="PF24879">
    <property type="entry name" value="DUF7737"/>
    <property type="match status" value="1"/>
</dbReference>
<evidence type="ECO:0000259" key="2">
    <source>
        <dbReference type="Pfam" id="PF13569"/>
    </source>
</evidence>
<evidence type="ECO:0000256" key="1">
    <source>
        <dbReference type="SAM" id="Coils"/>
    </source>
</evidence>
<feature type="domain" description="DUF4132" evidence="2">
    <location>
        <begin position="1344"/>
        <end position="1524"/>
    </location>
</feature>
<gene>
    <name evidence="5" type="ORF">IAA07_12085</name>
</gene>
<sequence length="1716" mass="197002">MAEFTYETRNRMTDRWLKEVRERGKGLSIGEMPFLPGRAYYALPQASCDWMEKLLDQDGYRTLSDIYRKELPGLVKVCVPEGLEEEFYYALDEMNQYQMTAGWFRRSLRSGSYKPFVRASVLLLWAYSRLRFYGGSLSDVLTGNTDPEIYDHARTVDWSYNCILAAQIDRGNEKTIQAVRDILLGEGNTAMISYEMIRGLVKCKNEEMYKLLGDFLLAARLQEGARQAVCETMDAGRPEAFLQLFQVIEENNLVRYSSVKRAVSTWIGIFDEKNVDRITDKLVRLMGKCLRDEAFCEEQLNTNDSIAISCALWAKGFYDAKNAIEAEKKLIRTGTKNQKMTASYFNCSLQYPELKMQAAKEVLLSWPEDLELAACFMPGFMSETGSIMSSLIRDRKEGYYSVVDGEVRQPVIKPVEDVFENEEEARKLYGILKQMMSMMPKKGVDLNPCIFPWHRVTMTQSDLAERMCLIAWLLQDEAILDEAAGLIPLIGQGESYNTSRAAAARVLLYKPKSQIRKDMLFSLLHNPEEYTMRSAFRLVEILDLTEEDYQKIEGNLKYKKGREKTLALLRRQDNEALKGCISRLLSTRSEECHMGALDLALQIKKDNGKDFENIRPVLSLLTEPTGKEQVLLEELQGASSEAQDIVNTPGYGLYDPKKEWVIPPVTVDGAQAAKLFSHGEKACIRILNQLNDLIDRNKDLEYKTAWGVEKVLGAGLDRIRWTYNDPDAEPLDAWPFREMWEKFYKEEIDSPELLMELYLYQQCRKRREEYENHGDIYKKVFGSGLLKKPPFTELIQGLRYGGQAGNVIDALFGQFVPKEMKARWGNIIMARLLSVLDEKNALYEKKEKNFNGEIITYTKRTAALPIFESAGFWLNLAEDGDWENSFGIRFRLSEQYEKVKDKEQFRYAYERGSVYLGLSDLVQCYIRGIWDKDLFYKGVFEFFDLGRLLKPVTTVEQKGSLTFREASVPDINDFFGANVIVPVDGKFCFDNIGDEVPAMRFAHEIYREVIPLVLKVELKRGEQQTPFSRYITGSVRVVYGIDTMVQILTALGKDTLSRSSWYYSADSGSRKIVLSHLLKVCRPDPKERLDDLKKALKGTDITKKRLVELAMYAPQWIPLVEEYLKMPGLQSGCYYFMAHTSEGLDEFTTSMVAKYTPLTPEELKDGAFDIQWFFEAYEKLGEKNFKLLYDAAKYSSSGAAHARARKYADAALGNVDKETLKAEISGKRNKDLLMSLGLLPLEKGKKKKEEDMLDRYQFIQKFRKESKQFGAQRRASEGRAADLALRNLSANAGFTDVTRLTLRMETKLAETLGDYFSWKPVDEIELSIEVDENGKSSLLCRKNGKLLKSIPSKYKKNETVLEYQEVNKKLKEQYSRTRQMMEQAMEDRTAFEVWEIRDLSGNPVVRPIMESLVYRLEKEDAAEGYGPMGFLTEAGLMDWSGAVAEVKRDDKVIIAHPYDLYEDGHWHEYQKLLFEKQVKQPFKQIFRELYVKLSEELEKDESLMFAGNQIQPQKTVGALRSRRWVADYEDGLQKVYYKENIVARIYAMADWFSPSDIEAPTLEYVVFSDRKTFKPLKIKDIPDVIYSEVMRDVDLAVSVAYAGGVDPETSHSTIEMRRAIVECNLELFKIKNVRVEGNHAIIDGKLGQYTVHLGSGVVHQMGNSMLFVVPVHSQHRGRLFLPFVDDDPKTAEIMSKILLFAEDTKIKDPNILSQIR</sequence>
<feature type="coiled-coil region" evidence="1">
    <location>
        <begin position="1360"/>
        <end position="1387"/>
    </location>
</feature>
<evidence type="ECO:0000259" key="4">
    <source>
        <dbReference type="Pfam" id="PF24879"/>
    </source>
</evidence>
<protein>
    <submittedName>
        <fullName evidence="5">DUF4132 domain-containing protein</fullName>
    </submittedName>
</protein>
<evidence type="ECO:0000313" key="6">
    <source>
        <dbReference type="Proteomes" id="UP000823900"/>
    </source>
</evidence>
<evidence type="ECO:0000259" key="3">
    <source>
        <dbReference type="Pfam" id="PF18991"/>
    </source>
</evidence>
<name>A0A9D2HJ08_9FIRM</name>